<name>A0A223HW27_THETR</name>
<sequence length="187" mass="21977">MSELDKRLQMVYEKIKSKEIISKKGLGNEIPYYIFDYDPHDELKIRDFVKLIMKNFSYIGSEINPVEIDLYEVFLEILKEKNIFDVIEEYEKNMGKDKMFRALESVSKPENFINIITKQVEGHNLILITGVGKVWPFMRAHIILNNLKNHIDKTATILFFPGTFSGTSVKLFSIFEDKNYYRGFKIS</sequence>
<reference evidence="1 2" key="1">
    <citation type="submission" date="2016-08" db="EMBL/GenBank/DDBJ databases">
        <title>A novel genetic cassette of butanologenic Thermoanaerobacterium thermosaccharolyticum that directly convert cellulose to butanol.</title>
        <authorList>
            <person name="Li T."/>
            <person name="He J."/>
        </authorList>
    </citation>
    <scope>NUCLEOTIDE SEQUENCE [LARGE SCALE GENOMIC DNA]</scope>
    <source>
        <strain evidence="1 2">TG57</strain>
    </source>
</reference>
<evidence type="ECO:0000313" key="1">
    <source>
        <dbReference type="EMBL" id="AST56495.1"/>
    </source>
</evidence>
<proteinExistence type="predicted"/>
<dbReference type="Proteomes" id="UP000214975">
    <property type="component" value="Chromosome"/>
</dbReference>
<accession>A0A223HW27</accession>
<dbReference type="EMBL" id="CP016893">
    <property type="protein sequence ID" value="AST56495.1"/>
    <property type="molecule type" value="Genomic_DNA"/>
</dbReference>
<dbReference type="AlphaFoldDB" id="A0A223HW27"/>
<dbReference type="RefSeq" id="WP_094396731.1">
    <property type="nucleotide sequence ID" value="NZ_CP016893.1"/>
</dbReference>
<dbReference type="Pfam" id="PF08747">
    <property type="entry name" value="BrxB"/>
    <property type="match status" value="1"/>
</dbReference>
<dbReference type="InterPro" id="IPR014858">
    <property type="entry name" value="BrxB"/>
</dbReference>
<organism evidence="1 2">
    <name type="scientific">Thermoanaerobacterium thermosaccharolyticum</name>
    <name type="common">Clostridium thermosaccharolyticum</name>
    <dbReference type="NCBI Taxonomy" id="1517"/>
    <lineage>
        <taxon>Bacteria</taxon>
        <taxon>Bacillati</taxon>
        <taxon>Bacillota</taxon>
        <taxon>Clostridia</taxon>
        <taxon>Thermoanaerobacterales</taxon>
        <taxon>Thermoanaerobacteraceae</taxon>
        <taxon>Thermoanaerobacterium</taxon>
    </lineage>
</organism>
<gene>
    <name evidence="1" type="ORF">Thert_00271</name>
</gene>
<protein>
    <submittedName>
        <fullName evidence="1">Uncharacterized protein</fullName>
    </submittedName>
</protein>
<evidence type="ECO:0000313" key="2">
    <source>
        <dbReference type="Proteomes" id="UP000214975"/>
    </source>
</evidence>